<dbReference type="InterPro" id="IPR017972">
    <property type="entry name" value="Cyt_P450_CS"/>
</dbReference>
<dbReference type="Gene3D" id="1.10.630.10">
    <property type="entry name" value="Cytochrome P450"/>
    <property type="match status" value="1"/>
</dbReference>
<sequence length="447" mass="51692">MVVIGDSDFLKDVATKKLTIKGNELNSTIQELFGGSNVFTETDYEVWHRHRKILEPSFSPSSLALVAQVTSNVVLGELIPRIKEKGYRREVDKDFSSLTLDVIGYAGFNYSFNSFSSHDKSSLTAQTQTLFHLLLLYELFPKFIRDHIGIFPHKPTKDIASRFTDSIQKIIQHRSSHDDKEYNDILSLLLQARDEGKKNNESDSMTDKELISNCFVLLVAGHETTARTLGFALYLLATNKDAQERLHKFIDHDYPALYGKDTFDFADYQAGRLDYVKAIVKETLRLFPTVMVAIRELTQPYTYKGYHLPKGFRVAASWQLMHRDEKYWPEPDEFIPERFLKKKEHEDHHDDNTEPVTPQEFIATPKMEVTCFNPHIVLHHNPFAYAPFGIGNRICIGRNFAEVEAVFTLALLAKHFKFSMSENYQMEVDMFITLRPRDPLYINFEKK</sequence>
<dbReference type="PANTHER" id="PTHR24292:SF54">
    <property type="entry name" value="CYP9F3-RELATED"/>
    <property type="match status" value="1"/>
</dbReference>
<reference evidence="10 11" key="1">
    <citation type="journal article" date="2019" name="Sci. Rep.">
        <title>Nanopore sequencing improves the draft genome of the human pathogenic amoeba Naegleria fowleri.</title>
        <authorList>
            <person name="Liechti N."/>
            <person name="Schurch N."/>
            <person name="Bruggmann R."/>
            <person name="Wittwer M."/>
        </authorList>
    </citation>
    <scope>NUCLEOTIDE SEQUENCE [LARGE SCALE GENOMIC DNA]</scope>
    <source>
        <strain evidence="10 11">ATCC 30894</strain>
    </source>
</reference>
<comment type="caution">
    <text evidence="10">The sequence shown here is derived from an EMBL/GenBank/DDBJ whole genome shotgun (WGS) entry which is preliminary data.</text>
</comment>
<dbReference type="InterPro" id="IPR002401">
    <property type="entry name" value="Cyt_P450_E_grp-I"/>
</dbReference>
<keyword evidence="7 9" id="KW-0503">Monooxygenase</keyword>
<dbReference type="VEuPathDB" id="AmoebaDB:NF0026210"/>
<accession>A0A6A5BFK8</accession>
<evidence type="ECO:0000256" key="2">
    <source>
        <dbReference type="ARBA" id="ARBA00010617"/>
    </source>
</evidence>
<dbReference type="GO" id="GO:0005506">
    <property type="term" value="F:iron ion binding"/>
    <property type="evidence" value="ECO:0007669"/>
    <property type="project" value="InterPro"/>
</dbReference>
<dbReference type="Pfam" id="PF00067">
    <property type="entry name" value="p450"/>
    <property type="match status" value="1"/>
</dbReference>
<dbReference type="VEuPathDB" id="AmoebaDB:NfTy_046540"/>
<proteinExistence type="inferred from homology"/>
<dbReference type="GO" id="GO:0004497">
    <property type="term" value="F:monooxygenase activity"/>
    <property type="evidence" value="ECO:0007669"/>
    <property type="project" value="UniProtKB-KW"/>
</dbReference>
<gene>
    <name evidence="10" type="ORF">FDP41_009064</name>
</gene>
<evidence type="ECO:0000313" key="11">
    <source>
        <dbReference type="Proteomes" id="UP000444721"/>
    </source>
</evidence>
<protein>
    <recommendedName>
        <fullName evidence="12">Cytochrome P450</fullName>
    </recommendedName>
</protein>
<dbReference type="InterPro" id="IPR050476">
    <property type="entry name" value="Insect_CytP450_Detox"/>
</dbReference>
<dbReference type="GO" id="GO:0020037">
    <property type="term" value="F:heme binding"/>
    <property type="evidence" value="ECO:0007669"/>
    <property type="project" value="InterPro"/>
</dbReference>
<feature type="binding site" description="axial binding residue" evidence="8">
    <location>
        <position position="395"/>
    </location>
    <ligand>
        <name>heme</name>
        <dbReference type="ChEBI" id="CHEBI:30413"/>
    </ligand>
    <ligandPart>
        <name>Fe</name>
        <dbReference type="ChEBI" id="CHEBI:18248"/>
    </ligandPart>
</feature>
<dbReference type="VEuPathDB" id="AmoebaDB:FDP41_009064"/>
<dbReference type="SUPFAM" id="SSF48264">
    <property type="entry name" value="Cytochrome P450"/>
    <property type="match status" value="1"/>
</dbReference>
<dbReference type="PANTHER" id="PTHR24292">
    <property type="entry name" value="CYTOCHROME P450"/>
    <property type="match status" value="1"/>
</dbReference>
<evidence type="ECO:0000256" key="6">
    <source>
        <dbReference type="ARBA" id="ARBA00023004"/>
    </source>
</evidence>
<name>A0A6A5BFK8_NAEFO</name>
<dbReference type="PROSITE" id="PS00086">
    <property type="entry name" value="CYTOCHROME_P450"/>
    <property type="match status" value="1"/>
</dbReference>
<keyword evidence="5 9" id="KW-0560">Oxidoreductase</keyword>
<evidence type="ECO:0000256" key="1">
    <source>
        <dbReference type="ARBA" id="ARBA00001971"/>
    </source>
</evidence>
<comment type="cofactor">
    <cofactor evidence="1 8">
        <name>heme</name>
        <dbReference type="ChEBI" id="CHEBI:30413"/>
    </cofactor>
</comment>
<evidence type="ECO:0008006" key="12">
    <source>
        <dbReference type="Google" id="ProtNLM"/>
    </source>
</evidence>
<dbReference type="AlphaFoldDB" id="A0A6A5BFK8"/>
<keyword evidence="4 8" id="KW-0479">Metal-binding</keyword>
<evidence type="ECO:0000313" key="10">
    <source>
        <dbReference type="EMBL" id="KAF0972815.1"/>
    </source>
</evidence>
<dbReference type="PRINTS" id="PR00385">
    <property type="entry name" value="P450"/>
</dbReference>
<dbReference type="InterPro" id="IPR036396">
    <property type="entry name" value="Cyt_P450_sf"/>
</dbReference>
<evidence type="ECO:0000256" key="9">
    <source>
        <dbReference type="RuleBase" id="RU000461"/>
    </source>
</evidence>
<keyword evidence="11" id="KW-1185">Reference proteome</keyword>
<evidence type="ECO:0000256" key="8">
    <source>
        <dbReference type="PIRSR" id="PIRSR602401-1"/>
    </source>
</evidence>
<dbReference type="Proteomes" id="UP000444721">
    <property type="component" value="Unassembled WGS sequence"/>
</dbReference>
<dbReference type="EMBL" id="VFQX01000066">
    <property type="protein sequence ID" value="KAF0972815.1"/>
    <property type="molecule type" value="Genomic_DNA"/>
</dbReference>
<keyword evidence="3 8" id="KW-0349">Heme</keyword>
<evidence type="ECO:0000256" key="5">
    <source>
        <dbReference type="ARBA" id="ARBA00023002"/>
    </source>
</evidence>
<dbReference type="PRINTS" id="PR00463">
    <property type="entry name" value="EP450I"/>
</dbReference>
<dbReference type="RefSeq" id="XP_044557529.1">
    <property type="nucleotide sequence ID" value="XM_044712984.1"/>
</dbReference>
<dbReference type="InterPro" id="IPR001128">
    <property type="entry name" value="Cyt_P450"/>
</dbReference>
<dbReference type="GeneID" id="68116281"/>
<comment type="similarity">
    <text evidence="2 9">Belongs to the cytochrome P450 family.</text>
</comment>
<dbReference type="GO" id="GO:0016705">
    <property type="term" value="F:oxidoreductase activity, acting on paired donors, with incorporation or reduction of molecular oxygen"/>
    <property type="evidence" value="ECO:0007669"/>
    <property type="project" value="InterPro"/>
</dbReference>
<dbReference type="OMA" id="YHYWVAT"/>
<evidence type="ECO:0000256" key="4">
    <source>
        <dbReference type="ARBA" id="ARBA00022723"/>
    </source>
</evidence>
<dbReference type="OrthoDB" id="10257317at2759"/>
<keyword evidence="6 8" id="KW-0408">Iron</keyword>
<organism evidence="10 11">
    <name type="scientific">Naegleria fowleri</name>
    <name type="common">Brain eating amoeba</name>
    <dbReference type="NCBI Taxonomy" id="5763"/>
    <lineage>
        <taxon>Eukaryota</taxon>
        <taxon>Discoba</taxon>
        <taxon>Heterolobosea</taxon>
        <taxon>Tetramitia</taxon>
        <taxon>Eutetramitia</taxon>
        <taxon>Vahlkampfiidae</taxon>
        <taxon>Naegleria</taxon>
    </lineage>
</organism>
<evidence type="ECO:0000256" key="7">
    <source>
        <dbReference type="ARBA" id="ARBA00023033"/>
    </source>
</evidence>
<evidence type="ECO:0000256" key="3">
    <source>
        <dbReference type="ARBA" id="ARBA00022617"/>
    </source>
</evidence>